<dbReference type="InterPro" id="IPR001750">
    <property type="entry name" value="ND/Mrp_TM"/>
</dbReference>
<dbReference type="EMBL" id="QPJC01000018">
    <property type="protein sequence ID" value="RCW39128.1"/>
    <property type="molecule type" value="Genomic_DNA"/>
</dbReference>
<reference evidence="10 11" key="1">
    <citation type="submission" date="2018-07" db="EMBL/GenBank/DDBJ databases">
        <title>Genomic Encyclopedia of Type Strains, Phase III (KMG-III): the genomes of soil and plant-associated and newly described type strains.</title>
        <authorList>
            <person name="Whitman W."/>
        </authorList>
    </citation>
    <scope>NUCLEOTIDE SEQUENCE [LARGE SCALE GENOMIC DNA]</scope>
    <source>
        <strain evidence="10 11">CECT 8575</strain>
    </source>
</reference>
<feature type="transmembrane region" description="Helical" evidence="8">
    <location>
        <begin position="133"/>
        <end position="150"/>
    </location>
</feature>
<dbReference type="Proteomes" id="UP000253495">
    <property type="component" value="Unassembled WGS sequence"/>
</dbReference>
<comment type="subcellular location">
    <subcellularLocation>
        <location evidence="1">Cell membrane</location>
        <topology evidence="1">Multi-pass membrane protein</topology>
    </subcellularLocation>
    <subcellularLocation>
        <location evidence="7">Membrane</location>
        <topology evidence="7">Multi-pass membrane protein</topology>
    </subcellularLocation>
</comment>
<evidence type="ECO:0000256" key="6">
    <source>
        <dbReference type="ARBA" id="ARBA00023136"/>
    </source>
</evidence>
<keyword evidence="5 8" id="KW-1133">Transmembrane helix</keyword>
<dbReference type="GO" id="GO:0008137">
    <property type="term" value="F:NADH dehydrogenase (ubiquinone) activity"/>
    <property type="evidence" value="ECO:0007669"/>
    <property type="project" value="InterPro"/>
</dbReference>
<feature type="transmembrane region" description="Helical" evidence="8">
    <location>
        <begin position="109"/>
        <end position="127"/>
    </location>
</feature>
<feature type="transmembrane region" description="Helical" evidence="8">
    <location>
        <begin position="351"/>
        <end position="370"/>
    </location>
</feature>
<feature type="transmembrane region" description="Helical" evidence="8">
    <location>
        <begin position="34"/>
        <end position="52"/>
    </location>
</feature>
<evidence type="ECO:0000256" key="8">
    <source>
        <dbReference type="SAM" id="Phobius"/>
    </source>
</evidence>
<evidence type="ECO:0000259" key="9">
    <source>
        <dbReference type="Pfam" id="PF00361"/>
    </source>
</evidence>
<dbReference type="InterPro" id="IPR003918">
    <property type="entry name" value="NADH_UbQ_OxRdtase"/>
</dbReference>
<accession>A0A368VDB4</accession>
<feature type="transmembrane region" description="Helical" evidence="8">
    <location>
        <begin position="296"/>
        <end position="314"/>
    </location>
</feature>
<evidence type="ECO:0000256" key="3">
    <source>
        <dbReference type="ARBA" id="ARBA00022475"/>
    </source>
</evidence>
<keyword evidence="4 7" id="KW-0812">Transmembrane</keyword>
<proteinExistence type="inferred from homology"/>
<comment type="similarity">
    <text evidence="2">Belongs to the CPA3 antiporters (TC 2.A.63) subunit D family.</text>
</comment>
<name>A0A368VDB4_9ACTN</name>
<dbReference type="PANTHER" id="PTHR42703">
    <property type="entry name" value="NADH DEHYDROGENASE"/>
    <property type="match status" value="1"/>
</dbReference>
<evidence type="ECO:0000256" key="2">
    <source>
        <dbReference type="ARBA" id="ARBA00005346"/>
    </source>
</evidence>
<feature type="transmembrane region" description="Helical" evidence="8">
    <location>
        <begin position="83"/>
        <end position="102"/>
    </location>
</feature>
<protein>
    <submittedName>
        <fullName evidence="10">Multicomponent Na+:H+ antiporter subunit D</fullName>
    </submittedName>
</protein>
<evidence type="ECO:0000313" key="10">
    <source>
        <dbReference type="EMBL" id="RCW39128.1"/>
    </source>
</evidence>
<comment type="caution">
    <text evidence="10">The sequence shown here is derived from an EMBL/GenBank/DDBJ whole genome shotgun (WGS) entry which is preliminary data.</text>
</comment>
<sequence>MMKTQLLLIAPLIAPLTAAGIAALGRGRRGLQRVASTVALVVVTGAGTLLTLRAVPSGVVHTVIGSETALTGIALTADPFGAALVAAIGLLTTVAVTTTAGTGDDHHPLQHPLLLVLVGGACGSFVAGDLFNLFVMFEVVLIASYVLLVLHGGLRQFRAAAVYVIVNLVGTVLLLAGIAAVFAATGTVNLALLAERPTVAAGAMPGAALVLIAFTLKAGLLPFSGWLVVGYPATRRTTMALFAGTMTTVGMAALYRVALLAFGDAEVLRTAVLVVAVATALLTSLAALAAADHGRVLALLITTQVGFMALGFGLGTVAGIAAGVFFVLQDVLVKTAVVLAYRSCGEHHPPVIRGIVTASFAVLALSLVGFPPLAGFVGKALLVEAALEAGAVVAAAVALAASAMTLAALLPLWWHITGNRDGGGEGTARRLRPGACAAPAAVVAVAAVAVGIVPGWLLAIAGAAAEVLADPAGYAQEVLGP</sequence>
<dbReference type="GO" id="GO:0042773">
    <property type="term" value="P:ATP synthesis coupled electron transport"/>
    <property type="evidence" value="ECO:0007669"/>
    <property type="project" value="InterPro"/>
</dbReference>
<gene>
    <name evidence="10" type="ORF">DFQ14_11820</name>
</gene>
<feature type="transmembrane region" description="Helical" evidence="8">
    <location>
        <begin position="162"/>
        <end position="184"/>
    </location>
</feature>
<dbReference type="AlphaFoldDB" id="A0A368VDB4"/>
<evidence type="ECO:0000313" key="11">
    <source>
        <dbReference type="Proteomes" id="UP000253495"/>
    </source>
</evidence>
<evidence type="ECO:0000256" key="5">
    <source>
        <dbReference type="ARBA" id="ARBA00022989"/>
    </source>
</evidence>
<dbReference type="PANTHER" id="PTHR42703:SF1">
    <property type="entry name" value="NA(+)_H(+) ANTIPORTER SUBUNIT D1"/>
    <property type="match status" value="1"/>
</dbReference>
<feature type="transmembrane region" description="Helical" evidence="8">
    <location>
        <begin position="204"/>
        <end position="229"/>
    </location>
</feature>
<organism evidence="10 11">
    <name type="scientific">Halopolyspora algeriensis</name>
    <dbReference type="NCBI Taxonomy" id="1500506"/>
    <lineage>
        <taxon>Bacteria</taxon>
        <taxon>Bacillati</taxon>
        <taxon>Actinomycetota</taxon>
        <taxon>Actinomycetes</taxon>
        <taxon>Actinomycetes incertae sedis</taxon>
        <taxon>Halopolyspora</taxon>
    </lineage>
</organism>
<dbReference type="Pfam" id="PF00361">
    <property type="entry name" value="Proton_antipo_M"/>
    <property type="match status" value="1"/>
</dbReference>
<keyword evidence="3" id="KW-1003">Cell membrane</keyword>
<feature type="transmembrane region" description="Helical" evidence="8">
    <location>
        <begin position="435"/>
        <end position="461"/>
    </location>
</feature>
<feature type="transmembrane region" description="Helical" evidence="8">
    <location>
        <begin position="241"/>
        <end position="262"/>
    </location>
</feature>
<dbReference type="InterPro" id="IPR050586">
    <property type="entry name" value="CPA3_Na-H_Antiporter_D"/>
</dbReference>
<dbReference type="GO" id="GO:0005886">
    <property type="term" value="C:plasma membrane"/>
    <property type="evidence" value="ECO:0007669"/>
    <property type="project" value="UniProtKB-SubCell"/>
</dbReference>
<evidence type="ECO:0000256" key="7">
    <source>
        <dbReference type="RuleBase" id="RU000320"/>
    </source>
</evidence>
<feature type="domain" description="NADH:quinone oxidoreductase/Mrp antiporter transmembrane" evidence="9">
    <location>
        <begin position="127"/>
        <end position="405"/>
    </location>
</feature>
<evidence type="ECO:0000256" key="1">
    <source>
        <dbReference type="ARBA" id="ARBA00004651"/>
    </source>
</evidence>
<feature type="transmembrane region" description="Helical" evidence="8">
    <location>
        <begin position="268"/>
        <end position="289"/>
    </location>
</feature>
<feature type="transmembrane region" description="Helical" evidence="8">
    <location>
        <begin position="390"/>
        <end position="414"/>
    </location>
</feature>
<evidence type="ECO:0000256" key="4">
    <source>
        <dbReference type="ARBA" id="ARBA00022692"/>
    </source>
</evidence>
<keyword evidence="11" id="KW-1185">Reference proteome</keyword>
<dbReference type="PRINTS" id="PR01437">
    <property type="entry name" value="NUOXDRDTASE4"/>
</dbReference>
<feature type="transmembrane region" description="Helical" evidence="8">
    <location>
        <begin position="320"/>
        <end position="339"/>
    </location>
</feature>
<keyword evidence="6 8" id="KW-0472">Membrane</keyword>